<keyword evidence="3" id="KW-1185">Reference proteome</keyword>
<keyword evidence="1" id="KW-0472">Membrane</keyword>
<evidence type="ECO:0000313" key="3">
    <source>
        <dbReference type="Proteomes" id="UP001223586"/>
    </source>
</evidence>
<dbReference type="RefSeq" id="WP_307226082.1">
    <property type="nucleotide sequence ID" value="NZ_JAUSTT010000001.1"/>
</dbReference>
<organism evidence="2 3">
    <name type="scientific">Bacillus chungangensis</name>
    <dbReference type="NCBI Taxonomy" id="587633"/>
    <lineage>
        <taxon>Bacteria</taxon>
        <taxon>Bacillati</taxon>
        <taxon>Bacillota</taxon>
        <taxon>Bacilli</taxon>
        <taxon>Bacillales</taxon>
        <taxon>Bacillaceae</taxon>
        <taxon>Bacillus</taxon>
    </lineage>
</organism>
<feature type="transmembrane region" description="Helical" evidence="1">
    <location>
        <begin position="80"/>
        <end position="104"/>
    </location>
</feature>
<dbReference type="EMBL" id="JAUSTT010000001">
    <property type="protein sequence ID" value="MDQ0174543.1"/>
    <property type="molecule type" value="Genomic_DNA"/>
</dbReference>
<feature type="transmembrane region" description="Helical" evidence="1">
    <location>
        <begin position="51"/>
        <end position="68"/>
    </location>
</feature>
<feature type="transmembrane region" description="Helical" evidence="1">
    <location>
        <begin position="12"/>
        <end position="39"/>
    </location>
</feature>
<evidence type="ECO:0000313" key="2">
    <source>
        <dbReference type="EMBL" id="MDQ0174543.1"/>
    </source>
</evidence>
<evidence type="ECO:0000256" key="1">
    <source>
        <dbReference type="SAM" id="Phobius"/>
    </source>
</evidence>
<proteinExistence type="predicted"/>
<name>A0ABT9WN12_9BACI</name>
<reference evidence="2 3" key="1">
    <citation type="submission" date="2023-07" db="EMBL/GenBank/DDBJ databases">
        <title>Genomic Encyclopedia of Type Strains, Phase IV (KMG-IV): sequencing the most valuable type-strain genomes for metagenomic binning, comparative biology and taxonomic classification.</title>
        <authorList>
            <person name="Goeker M."/>
        </authorList>
    </citation>
    <scope>NUCLEOTIDE SEQUENCE [LARGE SCALE GENOMIC DNA]</scope>
    <source>
        <strain evidence="2 3">DSM 23837</strain>
    </source>
</reference>
<evidence type="ECO:0008006" key="4">
    <source>
        <dbReference type="Google" id="ProtNLM"/>
    </source>
</evidence>
<keyword evidence="1" id="KW-0812">Transmembrane</keyword>
<dbReference type="Proteomes" id="UP001223586">
    <property type="component" value="Unassembled WGS sequence"/>
</dbReference>
<keyword evidence="1" id="KW-1133">Transmembrane helix</keyword>
<sequence length="110" mass="11932">MNETFFPSFLNSFFIAVGVMLGGSIIGGLSAFLTGEPVLTEISRFASKLRIWAIVAAIGGTFDTLYSFEKGFLQGETKDLFKQFLFLLAAMGGAKTGALIISWLTQEHIV</sequence>
<protein>
    <recommendedName>
        <fullName evidence="4">Sporulation protein</fullName>
    </recommendedName>
</protein>
<accession>A0ABT9WN12</accession>
<dbReference type="InterPro" id="IPR025689">
    <property type="entry name" value="Spore_YtrH"/>
</dbReference>
<comment type="caution">
    <text evidence="2">The sequence shown here is derived from an EMBL/GenBank/DDBJ whole genome shotgun (WGS) entry which is preliminary data.</text>
</comment>
<dbReference type="Pfam" id="PF14034">
    <property type="entry name" value="Spore_YtrH"/>
    <property type="match status" value="1"/>
</dbReference>
<gene>
    <name evidence="2" type="ORF">J2S08_000374</name>
</gene>